<dbReference type="SUPFAM" id="SSF56672">
    <property type="entry name" value="DNA/RNA polymerases"/>
    <property type="match status" value="1"/>
</dbReference>
<reference evidence="2 3" key="1">
    <citation type="submission" date="2015-01" db="EMBL/GenBank/DDBJ databases">
        <title>Evolution of Trichinella species and genotypes.</title>
        <authorList>
            <person name="Korhonen P.K."/>
            <person name="Edoardo P."/>
            <person name="Giuseppe L.R."/>
            <person name="Gasser R.B."/>
        </authorList>
    </citation>
    <scope>NUCLEOTIDE SEQUENCE [LARGE SCALE GENOMIC DNA]</scope>
    <source>
        <strain evidence="2">ISS3</strain>
    </source>
</reference>
<evidence type="ECO:0008006" key="4">
    <source>
        <dbReference type="Google" id="ProtNLM"/>
    </source>
</evidence>
<keyword evidence="1" id="KW-0175">Coiled coil</keyword>
<dbReference type="InParanoid" id="A0A0V1BV48"/>
<protein>
    <recommendedName>
        <fullName evidence="4">Reverse transcriptase domain-containing protein</fullName>
    </recommendedName>
</protein>
<evidence type="ECO:0000256" key="1">
    <source>
        <dbReference type="SAM" id="Coils"/>
    </source>
</evidence>
<keyword evidence="3" id="KW-1185">Reference proteome</keyword>
<feature type="coiled-coil region" evidence="1">
    <location>
        <begin position="43"/>
        <end position="70"/>
    </location>
</feature>
<gene>
    <name evidence="2" type="ORF">T01_2789</name>
</gene>
<sequence>MNRLAGKRHLGFYELLQLLIDEQGSTETLIQQVTSGRVTASDLQIKNKKYEELQQRITALTAEYDGEARVRAATNEILLQKSRRSHWGSRFYPPFPQIGLNEQDRDVCRFLWRSRDVREAPRIYRFKRLCFGLSSSPFLAVYIIGHHVKKYQHQFPEVSNEVLENMYVDDLLFLVDEEESACEMVAQLRKLMKLGGFLLAKWASNQNAVLAGVPSGSVTEESSNPMLKALGIKWNAERDELSYPIPSNVDPNTLDTKRQLISITAKMYDPLGYLSPYLITAKILFQRLWQQGVDWNEKLPDNVHQEWKKWKMELMDIPEI</sequence>
<organism evidence="2 3">
    <name type="scientific">Trichinella spiralis</name>
    <name type="common">Trichina worm</name>
    <dbReference type="NCBI Taxonomy" id="6334"/>
    <lineage>
        <taxon>Eukaryota</taxon>
        <taxon>Metazoa</taxon>
        <taxon>Ecdysozoa</taxon>
        <taxon>Nematoda</taxon>
        <taxon>Enoplea</taxon>
        <taxon>Dorylaimia</taxon>
        <taxon>Trichinellida</taxon>
        <taxon>Trichinellidae</taxon>
        <taxon>Trichinella</taxon>
    </lineage>
</organism>
<accession>A0A0V1BV48</accession>
<dbReference type="PANTHER" id="PTHR47331">
    <property type="entry name" value="PHD-TYPE DOMAIN-CONTAINING PROTEIN"/>
    <property type="match status" value="1"/>
</dbReference>
<dbReference type="Gene3D" id="3.30.70.270">
    <property type="match status" value="1"/>
</dbReference>
<dbReference type="Gene3D" id="3.10.10.10">
    <property type="entry name" value="HIV Type 1 Reverse Transcriptase, subunit A, domain 1"/>
    <property type="match status" value="1"/>
</dbReference>
<dbReference type="InterPro" id="IPR043502">
    <property type="entry name" value="DNA/RNA_pol_sf"/>
</dbReference>
<dbReference type="Proteomes" id="UP000054776">
    <property type="component" value="Unassembled WGS sequence"/>
</dbReference>
<dbReference type="InterPro" id="IPR008042">
    <property type="entry name" value="Retrotrans_Pao"/>
</dbReference>
<name>A0A0V1BV48_TRISP</name>
<dbReference type="Pfam" id="PF05380">
    <property type="entry name" value="Peptidase_A17"/>
    <property type="match status" value="1"/>
</dbReference>
<dbReference type="OrthoDB" id="5920525at2759"/>
<dbReference type="InterPro" id="IPR043128">
    <property type="entry name" value="Rev_trsase/Diguanyl_cyclase"/>
</dbReference>
<dbReference type="EMBL" id="JYDH01000011">
    <property type="protein sequence ID" value="KRY40769.1"/>
    <property type="molecule type" value="Genomic_DNA"/>
</dbReference>
<evidence type="ECO:0000313" key="2">
    <source>
        <dbReference type="EMBL" id="KRY40769.1"/>
    </source>
</evidence>
<proteinExistence type="predicted"/>
<evidence type="ECO:0000313" key="3">
    <source>
        <dbReference type="Proteomes" id="UP000054776"/>
    </source>
</evidence>
<dbReference type="PANTHER" id="PTHR47331:SF5">
    <property type="entry name" value="RIBONUCLEASE H"/>
    <property type="match status" value="1"/>
</dbReference>
<comment type="caution">
    <text evidence="2">The sequence shown here is derived from an EMBL/GenBank/DDBJ whole genome shotgun (WGS) entry which is preliminary data.</text>
</comment>
<dbReference type="AlphaFoldDB" id="A0A0V1BV48"/>